<dbReference type="Pfam" id="PF02585">
    <property type="entry name" value="PIG-L"/>
    <property type="match status" value="1"/>
</dbReference>
<dbReference type="STRING" id="5486.A0A367YAX6"/>
<organism evidence="4 5">
    <name type="scientific">Candida viswanathii</name>
    <dbReference type="NCBI Taxonomy" id="5486"/>
    <lineage>
        <taxon>Eukaryota</taxon>
        <taxon>Fungi</taxon>
        <taxon>Dikarya</taxon>
        <taxon>Ascomycota</taxon>
        <taxon>Saccharomycotina</taxon>
        <taxon>Pichiomycetes</taxon>
        <taxon>Debaryomycetaceae</taxon>
        <taxon>Candida/Lodderomyces clade</taxon>
        <taxon>Candida</taxon>
    </lineage>
</organism>
<gene>
    <name evidence="4" type="ORF">Cantr_09963</name>
</gene>
<dbReference type="UniPathway" id="UPA00196"/>
<evidence type="ECO:0000256" key="1">
    <source>
        <dbReference type="ARBA" id="ARBA00006066"/>
    </source>
</evidence>
<accession>A0A367YAX6</accession>
<keyword evidence="3" id="KW-0472">Membrane</keyword>
<dbReference type="GO" id="GO:0006506">
    <property type="term" value="P:GPI anchor biosynthetic process"/>
    <property type="evidence" value="ECO:0007669"/>
    <property type="project" value="UniProtKB-UniPathway"/>
</dbReference>
<dbReference type="AlphaFoldDB" id="A0A367YAX6"/>
<feature type="transmembrane region" description="Helical" evidence="3">
    <location>
        <begin position="12"/>
        <end position="31"/>
    </location>
</feature>
<name>A0A367YAX6_9ASCO</name>
<evidence type="ECO:0000256" key="2">
    <source>
        <dbReference type="ARBA" id="ARBA00012176"/>
    </source>
</evidence>
<comment type="similarity">
    <text evidence="1">Belongs to the PIGL family.</text>
</comment>
<evidence type="ECO:0000313" key="4">
    <source>
        <dbReference type="EMBL" id="RCK63015.1"/>
    </source>
</evidence>
<dbReference type="PANTHER" id="PTHR12993">
    <property type="entry name" value="N-ACETYLGLUCOSAMINYL-PHOSPHATIDYLINOSITOL DE-N-ACETYLASE-RELATED"/>
    <property type="match status" value="1"/>
</dbReference>
<evidence type="ECO:0000256" key="3">
    <source>
        <dbReference type="SAM" id="Phobius"/>
    </source>
</evidence>
<dbReference type="InterPro" id="IPR024078">
    <property type="entry name" value="LmbE-like_dom_sf"/>
</dbReference>
<dbReference type="EC" id="3.5.1.89" evidence="2"/>
<dbReference type="GO" id="GO:0005783">
    <property type="term" value="C:endoplasmic reticulum"/>
    <property type="evidence" value="ECO:0007669"/>
    <property type="project" value="TreeGrafter"/>
</dbReference>
<keyword evidence="3" id="KW-0812">Transmembrane</keyword>
<dbReference type="GO" id="GO:0000225">
    <property type="term" value="F:N-acetylglucosaminylphosphatidylinositol deacetylase activity"/>
    <property type="evidence" value="ECO:0007669"/>
    <property type="project" value="UniProtKB-EC"/>
</dbReference>
<dbReference type="SUPFAM" id="SSF102588">
    <property type="entry name" value="LmbE-like"/>
    <property type="match status" value="1"/>
</dbReference>
<dbReference type="EMBL" id="QLNQ01000024">
    <property type="protein sequence ID" value="RCK63015.1"/>
    <property type="molecule type" value="Genomic_DNA"/>
</dbReference>
<dbReference type="PANTHER" id="PTHR12993:SF11">
    <property type="entry name" value="N-ACETYLGLUCOSAMINYL-PHOSPHATIDYLINOSITOL DE-N-ACETYLASE"/>
    <property type="match status" value="1"/>
</dbReference>
<evidence type="ECO:0000313" key="5">
    <source>
        <dbReference type="Proteomes" id="UP000253472"/>
    </source>
</evidence>
<keyword evidence="3" id="KW-1133">Transmembrane helix</keyword>
<dbReference type="InterPro" id="IPR003737">
    <property type="entry name" value="GlcNAc_PI_deacetylase-related"/>
</dbReference>
<dbReference type="OrthoDB" id="440160at2759"/>
<dbReference type="Proteomes" id="UP000253472">
    <property type="component" value="Unassembled WGS sequence"/>
</dbReference>
<reference evidence="4 5" key="1">
    <citation type="submission" date="2018-06" db="EMBL/GenBank/DDBJ databases">
        <title>Whole genome sequencing of Candida tropicalis (genome annotated by CSBL at Korea University).</title>
        <authorList>
            <person name="Ahn J."/>
        </authorList>
    </citation>
    <scope>NUCLEOTIDE SEQUENCE [LARGE SCALE GENOMIC DNA]</scope>
    <source>
        <strain evidence="4 5">ATCC 20962</strain>
    </source>
</reference>
<dbReference type="Gene3D" id="3.40.50.10320">
    <property type="entry name" value="LmbE-like"/>
    <property type="match status" value="1"/>
</dbReference>
<sequence length="307" mass="35595">MIFKLPSIVLKLYLVSFIIWVLQTTIIPQTLTKYTNIQVKQQVFAGPIYPYTSLTIPKKFPIVNSTITLVIAHPDDEVMFFSPSLVELNKEKYNNEVNLICFSSGNFIESMGQIRRRELQNSARILGVDNVKVLDYRDGMNETWEISDIVKSLKENLITNNDKQSVLITFDDQGVSNHPNHISLFHGTKEYIKGLRRSNDTSTKLYVLKSLNFVEKYSFTILSNIELFIDYLTLAIKNYMNININVSFFGNQSLSKGINDIKFYSDLNMLSISYGAMAYGHFSQMVWFRYGWLFLSRYLTYNHLIEQ</sequence>
<dbReference type="GO" id="GO:0016020">
    <property type="term" value="C:membrane"/>
    <property type="evidence" value="ECO:0007669"/>
    <property type="project" value="GOC"/>
</dbReference>
<proteinExistence type="inferred from homology"/>
<keyword evidence="5" id="KW-1185">Reference proteome</keyword>
<comment type="caution">
    <text evidence="4">The sequence shown here is derived from an EMBL/GenBank/DDBJ whole genome shotgun (WGS) entry which is preliminary data.</text>
</comment>
<protein>
    <recommendedName>
        <fullName evidence="2">N-acetylglucosaminylphosphatidylinositol deacetylase</fullName>
        <ecNumber evidence="2">3.5.1.89</ecNumber>
    </recommendedName>
</protein>